<feature type="transmembrane region" description="Helical" evidence="2">
    <location>
        <begin position="94"/>
        <end position="114"/>
    </location>
</feature>
<proteinExistence type="predicted"/>
<keyword evidence="2" id="KW-0472">Membrane</keyword>
<evidence type="ECO:0000256" key="1">
    <source>
        <dbReference type="SAM" id="MobiDB-lite"/>
    </source>
</evidence>
<name>A0ABM1QX06_CAMSA</name>
<sequence>MGRGSVALLFLVLFFLCFPFSSDSQKVNPSTSLLNQEQAHAEVTIKYITRGEDDKSIDIFQAAKGSHGVTGGRGGGRKTSPRKGNASMDHRPPLFFSAASVLFTGFIMFSLTSFDMSIRYCCTLTNVLT</sequence>
<keyword evidence="2" id="KW-0812">Transmembrane</keyword>
<evidence type="ECO:0000256" key="2">
    <source>
        <dbReference type="SAM" id="Phobius"/>
    </source>
</evidence>
<feature type="region of interest" description="Disordered" evidence="1">
    <location>
        <begin position="65"/>
        <end position="86"/>
    </location>
</feature>
<keyword evidence="2" id="KW-1133">Transmembrane helix</keyword>
<protein>
    <submittedName>
        <fullName evidence="5">Uncharacterized protein LOC104740288</fullName>
    </submittedName>
</protein>
<feature type="chain" id="PRO_5047354344" evidence="3">
    <location>
        <begin position="25"/>
        <end position="129"/>
    </location>
</feature>
<organism evidence="4 5">
    <name type="scientific">Camelina sativa</name>
    <name type="common">False flax</name>
    <name type="synonym">Myagrum sativum</name>
    <dbReference type="NCBI Taxonomy" id="90675"/>
    <lineage>
        <taxon>Eukaryota</taxon>
        <taxon>Viridiplantae</taxon>
        <taxon>Streptophyta</taxon>
        <taxon>Embryophyta</taxon>
        <taxon>Tracheophyta</taxon>
        <taxon>Spermatophyta</taxon>
        <taxon>Magnoliopsida</taxon>
        <taxon>eudicotyledons</taxon>
        <taxon>Gunneridae</taxon>
        <taxon>Pentapetalae</taxon>
        <taxon>rosids</taxon>
        <taxon>malvids</taxon>
        <taxon>Brassicales</taxon>
        <taxon>Brassicaceae</taxon>
        <taxon>Camelineae</taxon>
        <taxon>Camelina</taxon>
    </lineage>
</organism>
<evidence type="ECO:0000256" key="3">
    <source>
        <dbReference type="SAM" id="SignalP"/>
    </source>
</evidence>
<gene>
    <name evidence="5" type="primary">LOC104740288</name>
</gene>
<evidence type="ECO:0000313" key="4">
    <source>
        <dbReference type="Proteomes" id="UP000694864"/>
    </source>
</evidence>
<dbReference type="GeneID" id="104740288"/>
<accession>A0ABM1QX06</accession>
<evidence type="ECO:0000313" key="5">
    <source>
        <dbReference type="RefSeq" id="XP_019091294.1"/>
    </source>
</evidence>
<reference evidence="4" key="1">
    <citation type="journal article" date="2014" name="Nat. Commun.">
        <title>The emerging biofuel crop Camelina sativa retains a highly undifferentiated hexaploid genome structure.</title>
        <authorList>
            <person name="Kagale S."/>
            <person name="Koh C."/>
            <person name="Nixon J."/>
            <person name="Bollina V."/>
            <person name="Clarke W.E."/>
            <person name="Tuteja R."/>
            <person name="Spillane C."/>
            <person name="Robinson S.J."/>
            <person name="Links M.G."/>
            <person name="Clarke C."/>
            <person name="Higgins E.E."/>
            <person name="Huebert T."/>
            <person name="Sharpe A.G."/>
            <person name="Parkin I.A."/>
        </authorList>
    </citation>
    <scope>NUCLEOTIDE SEQUENCE [LARGE SCALE GENOMIC DNA]</scope>
    <source>
        <strain evidence="4">cv. DH55</strain>
    </source>
</reference>
<dbReference type="RefSeq" id="XP_019091294.1">
    <property type="nucleotide sequence ID" value="XM_019235749.1"/>
</dbReference>
<reference evidence="5" key="2">
    <citation type="submission" date="2025-08" db="UniProtKB">
        <authorList>
            <consortium name="RefSeq"/>
        </authorList>
    </citation>
    <scope>IDENTIFICATION</scope>
    <source>
        <tissue evidence="5">Leaf</tissue>
    </source>
</reference>
<dbReference type="Proteomes" id="UP000694864">
    <property type="component" value="Chromosome 14"/>
</dbReference>
<keyword evidence="3" id="KW-0732">Signal</keyword>
<feature type="signal peptide" evidence="3">
    <location>
        <begin position="1"/>
        <end position="24"/>
    </location>
</feature>
<keyword evidence="4" id="KW-1185">Reference proteome</keyword>